<proteinExistence type="inferred from homology"/>
<dbReference type="Gene3D" id="3.50.50.60">
    <property type="entry name" value="FAD/NAD(P)-binding domain"/>
    <property type="match status" value="2"/>
</dbReference>
<feature type="domain" description="FAD dependent oxidoreductase" evidence="2">
    <location>
        <begin position="5"/>
        <end position="359"/>
    </location>
</feature>
<sequence>MTEQDVIVIGAGPAGLATAMSLAGQGLRVTVLERDGAGLGDVPGGTRADAGDGAGEGAAERAWAHWHRPGVSQFRQPHILLPAGSALLRTRLPQVVDALEEAGPLRLNIAGAARELPGMDGARPGDERYDTLTARRPVLDAAFAAAAAATPGVTVRRGAAVTGLLTGPARVEGRPHVTGVVTGQGEELHAALVVDAGGRNSPVHALAAGLGGPPPAEERAEAGFVYYARTYRAPGGAPAHPVWPLVHHEGVSTIVIPADHETWSVVLVVSSRDHALKALRDPAAWERAARLFPELEGRTDGEPITAPQAMAGLHSRIRRTVVDGLPVVTGLVHVGDAWAATDPQFGLGLSMGLTHAVALADTVAKTGLPDAVELALRFDEVTGATLTPVHARLREWDRHRIAEIDAAIDGLAYETDDPGWHLTNALDGVKLADPDVLRAMTEVACMLDSPENAFAAPGLVERALTLNGGPAWTWPGPSRAEVLAAALAE</sequence>
<accession>A0ABV2YQL6</accession>
<keyword evidence="4" id="KW-1185">Reference proteome</keyword>
<name>A0ABV2YQL6_9ACTN</name>
<dbReference type="EMBL" id="JBEZUR010000071">
    <property type="protein sequence ID" value="MEU3557829.1"/>
    <property type="molecule type" value="Genomic_DNA"/>
</dbReference>
<dbReference type="InterPro" id="IPR036188">
    <property type="entry name" value="FAD/NAD-bd_sf"/>
</dbReference>
<evidence type="ECO:0000256" key="1">
    <source>
        <dbReference type="ARBA" id="ARBA00038396"/>
    </source>
</evidence>
<dbReference type="PRINTS" id="PR00420">
    <property type="entry name" value="RNGMNOXGNASE"/>
</dbReference>
<gene>
    <name evidence="3" type="ORF">AB0E65_27005</name>
</gene>
<evidence type="ECO:0000259" key="2">
    <source>
        <dbReference type="Pfam" id="PF01266"/>
    </source>
</evidence>
<dbReference type="RefSeq" id="WP_108957248.1">
    <property type="nucleotide sequence ID" value="NZ_BEVZ01000013.1"/>
</dbReference>
<reference evidence="3 4" key="1">
    <citation type="submission" date="2024-06" db="EMBL/GenBank/DDBJ databases">
        <title>The Natural Products Discovery Center: Release of the First 8490 Sequenced Strains for Exploring Actinobacteria Biosynthetic Diversity.</title>
        <authorList>
            <person name="Kalkreuter E."/>
            <person name="Kautsar S.A."/>
            <person name="Yang D."/>
            <person name="Bader C.D."/>
            <person name="Teijaro C.N."/>
            <person name="Fluegel L."/>
            <person name="Davis C.M."/>
            <person name="Simpson J.R."/>
            <person name="Lauterbach L."/>
            <person name="Steele A.D."/>
            <person name="Gui C."/>
            <person name="Meng S."/>
            <person name="Li G."/>
            <person name="Viehrig K."/>
            <person name="Ye F."/>
            <person name="Su P."/>
            <person name="Kiefer A.F."/>
            <person name="Nichols A."/>
            <person name="Cepeda A.J."/>
            <person name="Yan W."/>
            <person name="Fan B."/>
            <person name="Jiang Y."/>
            <person name="Adhikari A."/>
            <person name="Zheng C.-J."/>
            <person name="Schuster L."/>
            <person name="Cowan T.M."/>
            <person name="Smanski M.J."/>
            <person name="Chevrette M.G."/>
            <person name="De Carvalho L.P.S."/>
            <person name="Shen B."/>
        </authorList>
    </citation>
    <scope>NUCLEOTIDE SEQUENCE [LARGE SCALE GENOMIC DNA]</scope>
    <source>
        <strain evidence="3 4">NPDC038104</strain>
    </source>
</reference>
<dbReference type="SUPFAM" id="SSF51905">
    <property type="entry name" value="FAD/NAD(P)-binding domain"/>
    <property type="match status" value="1"/>
</dbReference>
<evidence type="ECO:0000313" key="3">
    <source>
        <dbReference type="EMBL" id="MEU3557829.1"/>
    </source>
</evidence>
<dbReference type="InterPro" id="IPR006076">
    <property type="entry name" value="FAD-dep_OxRdtase"/>
</dbReference>
<comment type="similarity">
    <text evidence="1">Belongs to the flavin-dependent halogenase family. Bacterial tryptophan halogenase subfamily.</text>
</comment>
<organism evidence="3 4">
    <name type="scientific">Streptomyces fragilis</name>
    <dbReference type="NCBI Taxonomy" id="67301"/>
    <lineage>
        <taxon>Bacteria</taxon>
        <taxon>Bacillati</taxon>
        <taxon>Actinomycetota</taxon>
        <taxon>Actinomycetes</taxon>
        <taxon>Kitasatosporales</taxon>
        <taxon>Streptomycetaceae</taxon>
        <taxon>Streptomyces</taxon>
    </lineage>
</organism>
<dbReference type="InterPro" id="IPR050816">
    <property type="entry name" value="Flavin-dep_Halogenase_NPB"/>
</dbReference>
<dbReference type="PANTHER" id="PTHR43747:SF1">
    <property type="entry name" value="SLR1998 PROTEIN"/>
    <property type="match status" value="1"/>
</dbReference>
<dbReference type="PANTHER" id="PTHR43747">
    <property type="entry name" value="FAD-BINDING PROTEIN"/>
    <property type="match status" value="1"/>
</dbReference>
<evidence type="ECO:0000313" key="4">
    <source>
        <dbReference type="Proteomes" id="UP001550850"/>
    </source>
</evidence>
<dbReference type="Pfam" id="PF01266">
    <property type="entry name" value="DAO"/>
    <property type="match status" value="1"/>
</dbReference>
<protein>
    <submittedName>
        <fullName evidence="3">FAD-dependent oxidoreductase</fullName>
    </submittedName>
</protein>
<dbReference type="Proteomes" id="UP001550850">
    <property type="component" value="Unassembled WGS sequence"/>
</dbReference>
<comment type="caution">
    <text evidence="3">The sequence shown here is derived from an EMBL/GenBank/DDBJ whole genome shotgun (WGS) entry which is preliminary data.</text>
</comment>